<evidence type="ECO:0000313" key="2">
    <source>
        <dbReference type="EMBL" id="CAG2196634.1"/>
    </source>
</evidence>
<evidence type="ECO:0000313" key="3">
    <source>
        <dbReference type="Proteomes" id="UP000683360"/>
    </source>
</evidence>
<dbReference type="EMBL" id="CAJPWZ010000564">
    <property type="protein sequence ID" value="CAG2196634.1"/>
    <property type="molecule type" value="Genomic_DNA"/>
</dbReference>
<reference evidence="2" key="1">
    <citation type="submission" date="2021-03" db="EMBL/GenBank/DDBJ databases">
        <authorList>
            <person name="Bekaert M."/>
        </authorList>
    </citation>
    <scope>NUCLEOTIDE SEQUENCE</scope>
</reference>
<feature type="compositionally biased region" description="Acidic residues" evidence="1">
    <location>
        <begin position="38"/>
        <end position="59"/>
    </location>
</feature>
<keyword evidence="3" id="KW-1185">Reference proteome</keyword>
<organism evidence="2 3">
    <name type="scientific">Mytilus edulis</name>
    <name type="common">Blue mussel</name>
    <dbReference type="NCBI Taxonomy" id="6550"/>
    <lineage>
        <taxon>Eukaryota</taxon>
        <taxon>Metazoa</taxon>
        <taxon>Spiralia</taxon>
        <taxon>Lophotrochozoa</taxon>
        <taxon>Mollusca</taxon>
        <taxon>Bivalvia</taxon>
        <taxon>Autobranchia</taxon>
        <taxon>Pteriomorphia</taxon>
        <taxon>Mytilida</taxon>
        <taxon>Mytiloidea</taxon>
        <taxon>Mytilidae</taxon>
        <taxon>Mytilinae</taxon>
        <taxon>Mytilus</taxon>
    </lineage>
</organism>
<dbReference type="OrthoDB" id="10509805at2759"/>
<protein>
    <submittedName>
        <fullName evidence="2">Uncharacterized protein</fullName>
    </submittedName>
</protein>
<gene>
    <name evidence="2" type="ORF">MEDL_11499</name>
</gene>
<proteinExistence type="predicted"/>
<evidence type="ECO:0000256" key="1">
    <source>
        <dbReference type="SAM" id="MobiDB-lite"/>
    </source>
</evidence>
<dbReference type="AlphaFoldDB" id="A0A8S3QIK8"/>
<name>A0A8S3QIK8_MYTED</name>
<feature type="region of interest" description="Disordered" evidence="1">
    <location>
        <begin position="26"/>
        <end position="66"/>
    </location>
</feature>
<comment type="caution">
    <text evidence="2">The sequence shown here is derived from an EMBL/GenBank/DDBJ whole genome shotgun (WGS) entry which is preliminary data.</text>
</comment>
<accession>A0A8S3QIK8</accession>
<dbReference type="Proteomes" id="UP000683360">
    <property type="component" value="Unassembled WGS sequence"/>
</dbReference>
<sequence>MCYSNRTTTLNDYEVCSAYANETVNEQNGSFEFTDTTADADADAEADAPPDADDEDDADAPVPNDTSADALAVDVFDDFADALADVAAEAFADTVSNSKHDFSNKQRSTVLLKLSGGSFRSSDRPSTMSEELPRNHPLPVELMATMQTSIHTRRAIGRS</sequence>